<protein>
    <submittedName>
        <fullName evidence="2">Uncharacterized protein</fullName>
    </submittedName>
</protein>
<comment type="caution">
    <text evidence="2">The sequence shown here is derived from an EMBL/GenBank/DDBJ whole genome shotgun (WGS) entry which is preliminary data.</text>
</comment>
<dbReference type="AlphaFoldDB" id="A0A823IZN9"/>
<keyword evidence="1" id="KW-0472">Membrane</keyword>
<dbReference type="EMBL" id="AABEKN010000006">
    <property type="protein sequence ID" value="EAG9354852.1"/>
    <property type="molecule type" value="Genomic_DNA"/>
</dbReference>
<keyword evidence="1" id="KW-0812">Transmembrane</keyword>
<proteinExistence type="predicted"/>
<name>A0A823IZN9_LISMN</name>
<gene>
    <name evidence="2" type="ORF">CW895_13720</name>
</gene>
<organism evidence="2 3">
    <name type="scientific">Listeria monocytogenes</name>
    <dbReference type="NCBI Taxonomy" id="1639"/>
    <lineage>
        <taxon>Bacteria</taxon>
        <taxon>Bacillati</taxon>
        <taxon>Bacillota</taxon>
        <taxon>Bacilli</taxon>
        <taxon>Bacillales</taxon>
        <taxon>Listeriaceae</taxon>
        <taxon>Listeria</taxon>
    </lineage>
</organism>
<evidence type="ECO:0000313" key="3">
    <source>
        <dbReference type="Proteomes" id="UP000524387"/>
    </source>
</evidence>
<feature type="transmembrane region" description="Helical" evidence="1">
    <location>
        <begin position="158"/>
        <end position="176"/>
    </location>
</feature>
<evidence type="ECO:0000256" key="1">
    <source>
        <dbReference type="SAM" id="Phobius"/>
    </source>
</evidence>
<sequence length="209" mass="24393">MNEAIKALLNEITFIEMYKTQMLKSIKECSKKRIVIACIFLLILAGFYFFFWCGKDVGVKYWRQIVEITLDLLLALFGIVFTGYAIFQAVLSRTTLTKMLEVKSEDDESYFLTFNYHFMMLSINLLLLVSFTALMKIFLVMLPDDFYISILDNSLNELLNFFLLSLYLEAVILTLFEIKSFIFNIFQAFKFYALAEGIEELSKKSNETD</sequence>
<feature type="transmembrane region" description="Helical" evidence="1">
    <location>
        <begin position="34"/>
        <end position="52"/>
    </location>
</feature>
<feature type="transmembrane region" description="Helical" evidence="1">
    <location>
        <begin position="72"/>
        <end position="91"/>
    </location>
</feature>
<dbReference type="RefSeq" id="WP_070033925.1">
    <property type="nucleotide sequence ID" value="NZ_CP096149.1"/>
</dbReference>
<keyword evidence="1" id="KW-1133">Transmembrane helix</keyword>
<dbReference type="Proteomes" id="UP000524387">
    <property type="component" value="Unassembled WGS sequence"/>
</dbReference>
<feature type="transmembrane region" description="Helical" evidence="1">
    <location>
        <begin position="112"/>
        <end position="138"/>
    </location>
</feature>
<accession>A0A823IZN9</accession>
<evidence type="ECO:0000313" key="2">
    <source>
        <dbReference type="EMBL" id="EAG9354852.1"/>
    </source>
</evidence>
<reference evidence="2 3" key="1">
    <citation type="submission" date="2019-04" db="EMBL/GenBank/DDBJ databases">
        <authorList>
            <consortium name="GenomeTrakr network: Whole genome sequencing for foodborne pathogen traceback"/>
        </authorList>
    </citation>
    <scope>NUCLEOTIDE SEQUENCE [LARGE SCALE GENOMIC DNA]</scope>
    <source>
        <strain evidence="2 3">CFSAN072502</strain>
    </source>
</reference>